<keyword evidence="2" id="KW-0479">Metal-binding</keyword>
<dbReference type="GO" id="GO:0005737">
    <property type="term" value="C:cytoplasm"/>
    <property type="evidence" value="ECO:0007669"/>
    <property type="project" value="TreeGrafter"/>
</dbReference>
<dbReference type="GO" id="GO:0008270">
    <property type="term" value="F:zinc ion binding"/>
    <property type="evidence" value="ECO:0007669"/>
    <property type="project" value="UniProtKB-KW"/>
</dbReference>
<feature type="region of interest" description="Disordered" evidence="10">
    <location>
        <begin position="143"/>
        <end position="214"/>
    </location>
</feature>
<dbReference type="CDD" id="cd18008">
    <property type="entry name" value="DEXDc_SHPRH-like"/>
    <property type="match status" value="1"/>
</dbReference>
<dbReference type="PROSITE" id="PS51194">
    <property type="entry name" value="HELICASE_CTER"/>
    <property type="match status" value="1"/>
</dbReference>
<feature type="region of interest" description="Disordered" evidence="10">
    <location>
        <begin position="672"/>
        <end position="693"/>
    </location>
</feature>
<evidence type="ECO:0000256" key="5">
    <source>
        <dbReference type="ARBA" id="ARBA00022801"/>
    </source>
</evidence>
<dbReference type="GO" id="GO:0000724">
    <property type="term" value="P:double-strand break repair via homologous recombination"/>
    <property type="evidence" value="ECO:0007669"/>
    <property type="project" value="TreeGrafter"/>
</dbReference>
<dbReference type="Pfam" id="PF00271">
    <property type="entry name" value="Helicase_C"/>
    <property type="match status" value="1"/>
</dbReference>
<dbReference type="GO" id="GO:0016787">
    <property type="term" value="F:hydrolase activity"/>
    <property type="evidence" value="ECO:0007669"/>
    <property type="project" value="UniProtKB-KW"/>
</dbReference>
<evidence type="ECO:0000256" key="1">
    <source>
        <dbReference type="ARBA" id="ARBA00007025"/>
    </source>
</evidence>
<dbReference type="GO" id="GO:0005524">
    <property type="term" value="F:ATP binding"/>
    <property type="evidence" value="ECO:0007669"/>
    <property type="project" value="UniProtKB-KW"/>
</dbReference>
<keyword evidence="15" id="KW-1185">Reference proteome</keyword>
<organism evidence="14 15">
    <name type="scientific">Mycena venus</name>
    <dbReference type="NCBI Taxonomy" id="2733690"/>
    <lineage>
        <taxon>Eukaryota</taxon>
        <taxon>Fungi</taxon>
        <taxon>Dikarya</taxon>
        <taxon>Basidiomycota</taxon>
        <taxon>Agaricomycotina</taxon>
        <taxon>Agaricomycetes</taxon>
        <taxon>Agaricomycetidae</taxon>
        <taxon>Agaricales</taxon>
        <taxon>Marasmiineae</taxon>
        <taxon>Mycenaceae</taxon>
        <taxon>Mycena</taxon>
    </lineage>
</organism>
<evidence type="ECO:0000256" key="2">
    <source>
        <dbReference type="ARBA" id="ARBA00022723"/>
    </source>
</evidence>
<evidence type="ECO:0000256" key="8">
    <source>
        <dbReference type="ARBA" id="ARBA00022840"/>
    </source>
</evidence>
<dbReference type="Gene3D" id="3.30.40.10">
    <property type="entry name" value="Zinc/RING finger domain, C3HC4 (zinc finger)"/>
    <property type="match status" value="1"/>
</dbReference>
<evidence type="ECO:0000256" key="7">
    <source>
        <dbReference type="ARBA" id="ARBA00022833"/>
    </source>
</evidence>
<feature type="compositionally biased region" description="Basic residues" evidence="10">
    <location>
        <begin position="1043"/>
        <end position="1060"/>
    </location>
</feature>
<dbReference type="PANTHER" id="PTHR45626">
    <property type="entry name" value="TRANSCRIPTION TERMINATION FACTOR 2-RELATED"/>
    <property type="match status" value="1"/>
</dbReference>
<evidence type="ECO:0000256" key="3">
    <source>
        <dbReference type="ARBA" id="ARBA00022741"/>
    </source>
</evidence>
<dbReference type="OrthoDB" id="423559at2759"/>
<feature type="region of interest" description="Disordered" evidence="10">
    <location>
        <begin position="1035"/>
        <end position="1087"/>
    </location>
</feature>
<feature type="compositionally biased region" description="Acidic residues" evidence="10">
    <location>
        <begin position="1069"/>
        <end position="1087"/>
    </location>
</feature>
<keyword evidence="5" id="KW-0378">Hydrolase</keyword>
<gene>
    <name evidence="14" type="ORF">MVEN_01356200</name>
</gene>
<comment type="caution">
    <text evidence="14">The sequence shown here is derived from an EMBL/GenBank/DDBJ whole genome shotgun (WGS) entry which is preliminary data.</text>
</comment>
<protein>
    <submittedName>
        <fullName evidence="14">Putative ATP-dependent helicase C23E6.02</fullName>
    </submittedName>
</protein>
<dbReference type="InterPro" id="IPR050628">
    <property type="entry name" value="SNF2_RAD54_helicase_TF"/>
</dbReference>
<dbReference type="SUPFAM" id="SSF52540">
    <property type="entry name" value="P-loop containing nucleoside triphosphate hydrolases"/>
    <property type="match status" value="2"/>
</dbReference>
<reference evidence="14" key="1">
    <citation type="submission" date="2020-05" db="EMBL/GenBank/DDBJ databases">
        <title>Mycena genomes resolve the evolution of fungal bioluminescence.</title>
        <authorList>
            <person name="Tsai I.J."/>
        </authorList>
    </citation>
    <scope>NUCLEOTIDE SEQUENCE</scope>
    <source>
        <strain evidence="14">CCC161011</strain>
    </source>
</reference>
<dbReference type="GO" id="GO:0005634">
    <property type="term" value="C:nucleus"/>
    <property type="evidence" value="ECO:0007669"/>
    <property type="project" value="TreeGrafter"/>
</dbReference>
<comment type="similarity">
    <text evidence="1">Belongs to the SNF2/RAD54 helicase family.</text>
</comment>
<dbReference type="SUPFAM" id="SSF57850">
    <property type="entry name" value="RING/U-box"/>
    <property type="match status" value="1"/>
</dbReference>
<dbReference type="SMART" id="SM00490">
    <property type="entry name" value="HELICc"/>
    <property type="match status" value="1"/>
</dbReference>
<feature type="domain" description="Helicase ATP-binding" evidence="12">
    <location>
        <begin position="556"/>
        <end position="760"/>
    </location>
</feature>
<dbReference type="Pfam" id="PF00176">
    <property type="entry name" value="SNF2-rel_dom"/>
    <property type="match status" value="1"/>
</dbReference>
<dbReference type="GO" id="GO:0008094">
    <property type="term" value="F:ATP-dependent activity, acting on DNA"/>
    <property type="evidence" value="ECO:0007669"/>
    <property type="project" value="TreeGrafter"/>
</dbReference>
<feature type="domain" description="Helicase C-terminal" evidence="13">
    <location>
        <begin position="1163"/>
        <end position="1321"/>
    </location>
</feature>
<name>A0A8H6Y1I9_9AGAR</name>
<dbReference type="InterPro" id="IPR001650">
    <property type="entry name" value="Helicase_C-like"/>
</dbReference>
<feature type="compositionally biased region" description="Polar residues" evidence="10">
    <location>
        <begin position="143"/>
        <end position="152"/>
    </location>
</feature>
<feature type="domain" description="RING-type" evidence="11">
    <location>
        <begin position="942"/>
        <end position="997"/>
    </location>
</feature>
<dbReference type="InterPro" id="IPR014001">
    <property type="entry name" value="Helicase_ATP-bd"/>
</dbReference>
<keyword evidence="3" id="KW-0547">Nucleotide-binding</keyword>
<evidence type="ECO:0000259" key="11">
    <source>
        <dbReference type="PROSITE" id="PS50089"/>
    </source>
</evidence>
<dbReference type="EMBL" id="JACAZI010000010">
    <property type="protein sequence ID" value="KAF7350506.1"/>
    <property type="molecule type" value="Genomic_DNA"/>
</dbReference>
<evidence type="ECO:0000313" key="14">
    <source>
        <dbReference type="EMBL" id="KAF7350506.1"/>
    </source>
</evidence>
<dbReference type="InterPro" id="IPR000330">
    <property type="entry name" value="SNF2_N"/>
</dbReference>
<dbReference type="InterPro" id="IPR001841">
    <property type="entry name" value="Znf_RING"/>
</dbReference>
<accession>A0A8H6Y1I9</accession>
<keyword evidence="7" id="KW-0862">Zinc</keyword>
<sequence>MAPNTPAGDALLTLAARQLSLPSALSVPASYIDELQNHLDLYPYDTQFRVTLQPKRGLGTVTCLEDGCNNIAIPLIERVKTKDGGLRDGFGSLASYRVHIESHPTHKKNRLARIKSGGALAVASPGPSRVILKREDSSVLNALNSSPFGTPQSRSVASSRAPVPSSSPAAPSTSASSKPLIKRSSLVRVTPRNVKPEPVESTVPRAPPAVKPEPIESTIPRKRLSDTAFDDNHHAVVKKVRQEAPEHSKLPLAQAQVNLNRKADTSNTAAAAAPIDVAEIRAKMASTQTLISHLEGLHDRMQRKKKKTKADLTRMGHHARELQRLRKMKGDLDASLPRAPASPIKRTASLNKALGLGGAGAVVAPNPMHAHAHPALYNPTAASGAPAFYNPALAQLTKLKAEPQPYLNPFGFGAPAYGDVKPAAYDVKPQYINAVASSSKIPAALSDDEMDVDPVMSVVNKYGYVLPHIAPVGDSRDENGDFHGRGRDTFMGPQAKADDIDKFLIEAGNAELFDGNDKVETALEKLGLQSTHELLPSLDIPLMPHQLLCVAWMVDNEKIKTIKGGCLADEMGLGKTVQMIACMCKNPSDDPACKTTLIIAPLALLGQWKQEISNKTNADWKVLIYHGSQKPKKKADLLQYDVVLTTFSTMALEWPDYEAEAKKKEKAKRKKPADDFIATDSDDSGSDRPKTKGKKARGLLFQVDFYRVVLDEAHNIRNKRTRVSRAVTDLNAKYRWCLTATPIVNSLLDCYGYIRFLKIRPWYDWQEYNGHVTKYEKKNPQLAVTRLQAILNLYQMRRTKTTLLDGKRLIELPEKTVELVSLEFSQEERDIYDQVEKMQQAKFNRFLRAGTVLKNYASVLVLLLRLRQLCSHPALIQENGTHFLAADEVDDPEEYRNDLSRARVVMSKDWVQKMKEKFKERALSRMQAERQSQDAVAEVEDCPICFDALTSAVVTACGHEFCKDCLENVLEAPLPEQAGNGNDHRYKADERPCPACRSPICSEKLFPSAAFEPTDKDLQGDADADDDDSDIEMLDAKPAKAISKGKGKAKATRPARKASGRKFMVLDSSDVEGEAEQDSASEDSDMSDFIVESDEDEEEKDARLVMKNKRLGKRRAIKTIVDSDDEIVEAPEEREILFGKKPRLSKAEVKLMPRFLPSTKMKAMMEVLQKLAEDHPDEKTLIVSQWTGCLNIVSDYLTENGILHVKYQGDMTTSKREQAVQHFMSKDKARVMLMSLKCGGVGLNLTRANNVISLDLGWSPAIDQQAFDRVHRLGQHRKVIVKRMVIANTVEDRILALQERKQSLADGSLGEGKGKKLGKLSVRELAELFNLDSRGRVLAK</sequence>
<evidence type="ECO:0000313" key="15">
    <source>
        <dbReference type="Proteomes" id="UP000620124"/>
    </source>
</evidence>
<proteinExistence type="inferred from homology"/>
<dbReference type="InterPro" id="IPR038718">
    <property type="entry name" value="SNF2-like_sf"/>
</dbReference>
<dbReference type="PROSITE" id="PS00518">
    <property type="entry name" value="ZF_RING_1"/>
    <property type="match status" value="1"/>
</dbReference>
<dbReference type="Pfam" id="PF13923">
    <property type="entry name" value="zf-C3HC4_2"/>
    <property type="match status" value="1"/>
</dbReference>
<keyword evidence="6 14" id="KW-0347">Helicase</keyword>
<dbReference type="InterPro" id="IPR049730">
    <property type="entry name" value="SNF2/RAD54-like_C"/>
</dbReference>
<dbReference type="SMART" id="SM00184">
    <property type="entry name" value="RING"/>
    <property type="match status" value="1"/>
</dbReference>
<evidence type="ECO:0000256" key="4">
    <source>
        <dbReference type="ARBA" id="ARBA00022771"/>
    </source>
</evidence>
<dbReference type="Gene3D" id="3.40.50.10810">
    <property type="entry name" value="Tandem AAA-ATPase domain"/>
    <property type="match status" value="1"/>
</dbReference>
<dbReference type="Gene3D" id="3.40.50.300">
    <property type="entry name" value="P-loop containing nucleotide triphosphate hydrolases"/>
    <property type="match status" value="2"/>
</dbReference>
<keyword evidence="4 9" id="KW-0863">Zinc-finger</keyword>
<evidence type="ECO:0000256" key="9">
    <source>
        <dbReference type="PROSITE-ProRule" id="PRU00175"/>
    </source>
</evidence>
<dbReference type="InterPro" id="IPR017907">
    <property type="entry name" value="Znf_RING_CS"/>
</dbReference>
<dbReference type="PANTHER" id="PTHR45626:SF16">
    <property type="entry name" value="ATP-DEPENDENT HELICASE ULS1"/>
    <property type="match status" value="1"/>
</dbReference>
<evidence type="ECO:0000256" key="10">
    <source>
        <dbReference type="SAM" id="MobiDB-lite"/>
    </source>
</evidence>
<evidence type="ECO:0000259" key="13">
    <source>
        <dbReference type="PROSITE" id="PS51194"/>
    </source>
</evidence>
<dbReference type="InterPro" id="IPR027417">
    <property type="entry name" value="P-loop_NTPase"/>
</dbReference>
<dbReference type="Proteomes" id="UP000620124">
    <property type="component" value="Unassembled WGS sequence"/>
</dbReference>
<dbReference type="PROSITE" id="PS50089">
    <property type="entry name" value="ZF_RING_2"/>
    <property type="match status" value="1"/>
</dbReference>
<dbReference type="PROSITE" id="PS51192">
    <property type="entry name" value="HELICASE_ATP_BIND_1"/>
    <property type="match status" value="1"/>
</dbReference>
<evidence type="ECO:0000256" key="6">
    <source>
        <dbReference type="ARBA" id="ARBA00022806"/>
    </source>
</evidence>
<evidence type="ECO:0000259" key="12">
    <source>
        <dbReference type="PROSITE" id="PS51192"/>
    </source>
</evidence>
<feature type="compositionally biased region" description="Low complexity" evidence="10">
    <location>
        <begin position="153"/>
        <end position="177"/>
    </location>
</feature>
<dbReference type="InterPro" id="IPR013083">
    <property type="entry name" value="Znf_RING/FYVE/PHD"/>
</dbReference>
<dbReference type="SMART" id="SM00487">
    <property type="entry name" value="DEXDc"/>
    <property type="match status" value="1"/>
</dbReference>
<dbReference type="GO" id="GO:0004386">
    <property type="term" value="F:helicase activity"/>
    <property type="evidence" value="ECO:0007669"/>
    <property type="project" value="UniProtKB-KW"/>
</dbReference>
<keyword evidence="8" id="KW-0067">ATP-binding</keyword>
<dbReference type="CDD" id="cd18793">
    <property type="entry name" value="SF2_C_SNF"/>
    <property type="match status" value="1"/>
</dbReference>